<dbReference type="PANTHER" id="PTHR15944">
    <property type="entry name" value="FARNESYLCYSTEINE LYASE"/>
    <property type="match status" value="1"/>
</dbReference>
<dbReference type="PIRSF" id="PIRSF036292">
    <property type="entry name" value="Prenylcysteine_oxidase"/>
    <property type="match status" value="1"/>
</dbReference>
<feature type="domain" description="Prenylcysteine lyase" evidence="9">
    <location>
        <begin position="151"/>
        <end position="479"/>
    </location>
</feature>
<dbReference type="Gene3D" id="3.50.50.60">
    <property type="entry name" value="FAD/NAD(P)-binding domain"/>
    <property type="match status" value="2"/>
</dbReference>
<evidence type="ECO:0000256" key="2">
    <source>
        <dbReference type="ARBA" id="ARBA00009967"/>
    </source>
</evidence>
<evidence type="ECO:0000256" key="1">
    <source>
        <dbReference type="ARBA" id="ARBA00001974"/>
    </source>
</evidence>
<keyword evidence="4 8" id="KW-0732">Signal</keyword>
<keyword evidence="3" id="KW-0285">Flavoprotein</keyword>
<evidence type="ECO:0000313" key="10">
    <source>
        <dbReference type="EMBL" id="MBW88434.1"/>
    </source>
</evidence>
<feature type="chain" id="PRO_5015160206" description="Prenylcysteine lyase domain-containing protein" evidence="8">
    <location>
        <begin position="28"/>
        <end position="503"/>
    </location>
</feature>
<keyword evidence="6" id="KW-0560">Oxidoreductase</keyword>
<dbReference type="FunFam" id="3.50.50.60:FF:000430">
    <property type="entry name" value="Farnesylcysteine lyase"/>
    <property type="match status" value="1"/>
</dbReference>
<comment type="similarity">
    <text evidence="2">Belongs to the prenylcysteine oxidase family.</text>
</comment>
<reference evidence="10" key="1">
    <citation type="submission" date="2018-02" db="EMBL/GenBank/DDBJ databases">
        <title>Rhizophora mucronata_Transcriptome.</title>
        <authorList>
            <person name="Meera S.P."/>
            <person name="Sreeshan A."/>
            <person name="Augustine A."/>
        </authorList>
    </citation>
    <scope>NUCLEOTIDE SEQUENCE</scope>
    <source>
        <tissue evidence="10">Leaf</tissue>
    </source>
</reference>
<organism evidence="10">
    <name type="scientific">Rhizophora mucronata</name>
    <name type="common">Asiatic mangrove</name>
    <dbReference type="NCBI Taxonomy" id="61149"/>
    <lineage>
        <taxon>Eukaryota</taxon>
        <taxon>Viridiplantae</taxon>
        <taxon>Streptophyta</taxon>
        <taxon>Embryophyta</taxon>
        <taxon>Tracheophyta</taxon>
        <taxon>Spermatophyta</taxon>
        <taxon>Magnoliopsida</taxon>
        <taxon>eudicotyledons</taxon>
        <taxon>Gunneridae</taxon>
        <taxon>Pentapetalae</taxon>
        <taxon>rosids</taxon>
        <taxon>fabids</taxon>
        <taxon>Malpighiales</taxon>
        <taxon>Rhizophoraceae</taxon>
        <taxon>Rhizophora</taxon>
    </lineage>
</organism>
<dbReference type="InterPro" id="IPR017046">
    <property type="entry name" value="Prenylcysteine_Oxase1"/>
</dbReference>
<proteinExistence type="inferred from homology"/>
<evidence type="ECO:0000256" key="8">
    <source>
        <dbReference type="SAM" id="SignalP"/>
    </source>
</evidence>
<dbReference type="GO" id="GO:0030327">
    <property type="term" value="P:prenylated protein catabolic process"/>
    <property type="evidence" value="ECO:0007669"/>
    <property type="project" value="TreeGrafter"/>
</dbReference>
<protein>
    <recommendedName>
        <fullName evidence="9">Prenylcysteine lyase domain-containing protein</fullName>
    </recommendedName>
</protein>
<evidence type="ECO:0000256" key="7">
    <source>
        <dbReference type="ARBA" id="ARBA00023180"/>
    </source>
</evidence>
<keyword evidence="7" id="KW-0325">Glycoprotein</keyword>
<dbReference type="AlphaFoldDB" id="A0A2P2J4M8"/>
<accession>A0A2P2J4M8</accession>
<name>A0A2P2J4M8_RHIMU</name>
<feature type="signal peptide" evidence="8">
    <location>
        <begin position="1"/>
        <end position="27"/>
    </location>
</feature>
<evidence type="ECO:0000256" key="3">
    <source>
        <dbReference type="ARBA" id="ARBA00022630"/>
    </source>
</evidence>
<evidence type="ECO:0000256" key="5">
    <source>
        <dbReference type="ARBA" id="ARBA00022827"/>
    </source>
</evidence>
<dbReference type="EMBL" id="GGEC01007951">
    <property type="protein sequence ID" value="MBW88434.1"/>
    <property type="molecule type" value="Transcribed_RNA"/>
</dbReference>
<comment type="cofactor">
    <cofactor evidence="1">
        <name>FAD</name>
        <dbReference type="ChEBI" id="CHEBI:57692"/>
    </cofactor>
</comment>
<keyword evidence="5" id="KW-0274">FAD</keyword>
<dbReference type="Pfam" id="PF13450">
    <property type="entry name" value="NAD_binding_8"/>
    <property type="match status" value="1"/>
</dbReference>
<dbReference type="GO" id="GO:0001735">
    <property type="term" value="F:prenylcysteine oxidase activity"/>
    <property type="evidence" value="ECO:0007669"/>
    <property type="project" value="InterPro"/>
</dbReference>
<dbReference type="SUPFAM" id="SSF51905">
    <property type="entry name" value="FAD/NAD(P)-binding domain"/>
    <property type="match status" value="1"/>
</dbReference>
<sequence>MFPPSPAKPKLFPLLTLLLLLSPSLLTSQLEPPSLPTICVVGAGIAGSSFAHFVRHYFHPDPSSAARIIMFERNPVVGGRMATVTIAGETFEAGASILHPKNYYAGNFTELLHLKRKLPPSSESSLSLGIWDGEKFSLKTLTVESKIPLVQKIVSFANSVYILLRYGFSLLRMQSFVEITVNKFLKYYESFETRPIFKTVDEMLKWAGLYDLTTQTLRDELVGIALSPLLIEELVTVITRINYGQSTDISGLAGAVSLAGSGGGLWSVEGGNWQVVARLINASDVELHLREEIDSISYHGEYYELNSTEGKSYTCQATVIATPLDEVNIRFNPPITIPKRKLQHTHATFVRGLLNPEFFGLKAVSEIPELVGTTENPDLPFSCISVLKQHDETDATYKVFSRKAMDDTLLDRIFSVRKETIRINWGAYPHYEAPEVFAPFILDDWHLYYVNAFENAASTMETSAVAAENVARLVLSRLFGKDTVTSPNFMSSYSGGQVLHSDL</sequence>
<dbReference type="Pfam" id="PF07156">
    <property type="entry name" value="Prenylcys_lyase"/>
    <property type="match status" value="1"/>
</dbReference>
<dbReference type="GO" id="GO:0030328">
    <property type="term" value="P:prenylcysteine catabolic process"/>
    <property type="evidence" value="ECO:0007669"/>
    <property type="project" value="InterPro"/>
</dbReference>
<evidence type="ECO:0000259" key="9">
    <source>
        <dbReference type="Pfam" id="PF07156"/>
    </source>
</evidence>
<dbReference type="PANTHER" id="PTHR15944:SF0">
    <property type="entry name" value="PRENYLCYSTEINE LYASE DOMAIN-CONTAINING PROTEIN"/>
    <property type="match status" value="1"/>
</dbReference>
<dbReference type="InterPro" id="IPR036188">
    <property type="entry name" value="FAD/NAD-bd_sf"/>
</dbReference>
<evidence type="ECO:0000256" key="6">
    <source>
        <dbReference type="ARBA" id="ARBA00023002"/>
    </source>
</evidence>
<dbReference type="InterPro" id="IPR010795">
    <property type="entry name" value="Prenylcys_lyase"/>
</dbReference>
<evidence type="ECO:0000256" key="4">
    <source>
        <dbReference type="ARBA" id="ARBA00022729"/>
    </source>
</evidence>